<dbReference type="SUPFAM" id="SSF48264">
    <property type="entry name" value="Cytochrome P450"/>
    <property type="match status" value="1"/>
</dbReference>
<dbReference type="InterPro" id="IPR002401">
    <property type="entry name" value="Cyt_P450_E_grp-I"/>
</dbReference>
<dbReference type="Proteomes" id="UP000439903">
    <property type="component" value="Unassembled WGS sequence"/>
</dbReference>
<dbReference type="GO" id="GO:0005506">
    <property type="term" value="F:iron ion binding"/>
    <property type="evidence" value="ECO:0007669"/>
    <property type="project" value="InterPro"/>
</dbReference>
<comment type="similarity">
    <text evidence="4">Belongs to the cytochrome P450 family.</text>
</comment>
<organism evidence="6 7">
    <name type="scientific">Gigaspora margarita</name>
    <dbReference type="NCBI Taxonomy" id="4874"/>
    <lineage>
        <taxon>Eukaryota</taxon>
        <taxon>Fungi</taxon>
        <taxon>Fungi incertae sedis</taxon>
        <taxon>Mucoromycota</taxon>
        <taxon>Glomeromycotina</taxon>
        <taxon>Glomeromycetes</taxon>
        <taxon>Diversisporales</taxon>
        <taxon>Gigasporaceae</taxon>
        <taxon>Gigaspora</taxon>
    </lineage>
</organism>
<name>A0A8H4AXJ1_GIGMA</name>
<keyword evidence="4" id="KW-0560">Oxidoreductase</keyword>
<dbReference type="Gene3D" id="1.10.630.10">
    <property type="entry name" value="Cytochrome P450"/>
    <property type="match status" value="1"/>
</dbReference>
<protein>
    <submittedName>
        <fullName evidence="6">Cytochrome P450</fullName>
    </submittedName>
</protein>
<dbReference type="Pfam" id="PF00067">
    <property type="entry name" value="p450"/>
    <property type="match status" value="1"/>
</dbReference>
<evidence type="ECO:0000256" key="2">
    <source>
        <dbReference type="ARBA" id="ARBA00023004"/>
    </source>
</evidence>
<evidence type="ECO:0000313" key="7">
    <source>
        <dbReference type="Proteomes" id="UP000439903"/>
    </source>
</evidence>
<evidence type="ECO:0000256" key="1">
    <source>
        <dbReference type="ARBA" id="ARBA00022723"/>
    </source>
</evidence>
<proteinExistence type="inferred from homology"/>
<dbReference type="PANTHER" id="PTHR24301:SF2">
    <property type="entry name" value="THROMBOXANE-A SYNTHASE"/>
    <property type="match status" value="1"/>
</dbReference>
<accession>A0A8H4AXJ1</accession>
<dbReference type="PANTHER" id="PTHR24301">
    <property type="entry name" value="THROMBOXANE-A SYNTHASE"/>
    <property type="match status" value="1"/>
</dbReference>
<comment type="cofactor">
    <cofactor evidence="3">
        <name>heme</name>
        <dbReference type="ChEBI" id="CHEBI:30413"/>
    </cofactor>
</comment>
<dbReference type="GO" id="GO:0020037">
    <property type="term" value="F:heme binding"/>
    <property type="evidence" value="ECO:0007669"/>
    <property type="project" value="InterPro"/>
</dbReference>
<evidence type="ECO:0000256" key="5">
    <source>
        <dbReference type="SAM" id="Phobius"/>
    </source>
</evidence>
<keyword evidence="5" id="KW-1133">Transmembrane helix</keyword>
<dbReference type="PRINTS" id="PR00463">
    <property type="entry name" value="EP450I"/>
</dbReference>
<keyword evidence="7" id="KW-1185">Reference proteome</keyword>
<evidence type="ECO:0000313" key="6">
    <source>
        <dbReference type="EMBL" id="KAF0542497.1"/>
    </source>
</evidence>
<feature type="binding site" description="axial binding residue" evidence="3">
    <location>
        <position position="528"/>
    </location>
    <ligand>
        <name>heme</name>
        <dbReference type="ChEBI" id="CHEBI:30413"/>
    </ligand>
    <ligandPart>
        <name>Fe</name>
        <dbReference type="ChEBI" id="CHEBI:18248"/>
    </ligandPart>
</feature>
<dbReference type="OrthoDB" id="1470350at2759"/>
<dbReference type="AlphaFoldDB" id="A0A8H4AXJ1"/>
<keyword evidence="5" id="KW-0472">Membrane</keyword>
<dbReference type="PRINTS" id="PR00385">
    <property type="entry name" value="P450"/>
</dbReference>
<comment type="caution">
    <text evidence="6">The sequence shown here is derived from an EMBL/GenBank/DDBJ whole genome shotgun (WGS) entry which is preliminary data.</text>
</comment>
<dbReference type="EMBL" id="WTPW01000143">
    <property type="protein sequence ID" value="KAF0542497.1"/>
    <property type="molecule type" value="Genomic_DNA"/>
</dbReference>
<feature type="transmembrane region" description="Helical" evidence="5">
    <location>
        <begin position="12"/>
        <end position="34"/>
    </location>
</feature>
<dbReference type="InterPro" id="IPR036396">
    <property type="entry name" value="Cyt_P450_sf"/>
</dbReference>
<dbReference type="CDD" id="cd00302">
    <property type="entry name" value="cytochrome_P450"/>
    <property type="match status" value="1"/>
</dbReference>
<dbReference type="GO" id="GO:0004497">
    <property type="term" value="F:monooxygenase activity"/>
    <property type="evidence" value="ECO:0007669"/>
    <property type="project" value="UniProtKB-KW"/>
</dbReference>
<keyword evidence="2 3" id="KW-0408">Iron</keyword>
<dbReference type="InterPro" id="IPR001128">
    <property type="entry name" value="Cyt_P450"/>
</dbReference>
<keyword evidence="4" id="KW-0503">Monooxygenase</keyword>
<reference evidence="6 7" key="1">
    <citation type="journal article" date="2019" name="Environ. Microbiol.">
        <title>At the nexus of three kingdoms: the genome of the mycorrhizal fungus Gigaspora margarita provides insights into plant, endobacterial and fungal interactions.</title>
        <authorList>
            <person name="Venice F."/>
            <person name="Ghignone S."/>
            <person name="Salvioli di Fossalunga A."/>
            <person name="Amselem J."/>
            <person name="Novero M."/>
            <person name="Xianan X."/>
            <person name="Sedzielewska Toro K."/>
            <person name="Morin E."/>
            <person name="Lipzen A."/>
            <person name="Grigoriev I.V."/>
            <person name="Henrissat B."/>
            <person name="Martin F.M."/>
            <person name="Bonfante P."/>
        </authorList>
    </citation>
    <scope>NUCLEOTIDE SEQUENCE [LARGE SCALE GENOMIC DNA]</scope>
    <source>
        <strain evidence="6 7">BEG34</strain>
    </source>
</reference>
<dbReference type="GO" id="GO:0016705">
    <property type="term" value="F:oxidoreductase activity, acting on paired donors, with incorporation or reduction of molecular oxygen"/>
    <property type="evidence" value="ECO:0007669"/>
    <property type="project" value="InterPro"/>
</dbReference>
<evidence type="ECO:0000256" key="3">
    <source>
        <dbReference type="PIRSR" id="PIRSR602401-1"/>
    </source>
</evidence>
<keyword evidence="5" id="KW-0812">Transmembrane</keyword>
<keyword evidence="1 3" id="KW-0479">Metal-binding</keyword>
<sequence>MLLTSLDFLLTFLSSISFADIFILFAIPFAFYIIRFYYAYYIRPNKLPGPFPLPFIGANYRMFTLNFRPIGLDDLFESFRSQYGDIFEVWFGNERTIVLCHPKYMVKMHQASTKSKYIKRFATFEGKEYGIVDNGVFNNNDIHGSWKLNRMVFSNALMRPKLDRDALQWTIDLVEEMESCWEKIGIIIDDNDMNKKSIDDEILNLPKWMVRFTYDMIYRVAIGIKGNALNSYTNNKCGLSNDENESNIIINSIQTYIEGAMYVRFLPKFVRDYFPFIRGIIRRYMDNKEFLYGKLTEIIEKRRREIAETPLNEELSTDMLTSFIIANTDRDPHKGRFVEKFEDVVVRPMKNEEMSGNLMDAFIAGTDTTANLFCFIVYYLAHSPEVLVRFRQEIDSIFQDDRTRKITLKDLDNLKYCESIIKEAFRMKPVFTTNLRLNSEEDEICGYIWPANTVFGLFYGAILKRPEAWNEPLKFNPDRFYNHMINDKDNDNNGHDDLVNNKNIGEKSEDGDDIKYSFTMFGGGVRMCPGRKLAMIELKCLVTMIYRKYDVELVDMNAPLKTKSTMLTACVDLLFRLKLRK</sequence>
<dbReference type="PROSITE" id="PS00086">
    <property type="entry name" value="CYTOCHROME_P450"/>
    <property type="match status" value="1"/>
</dbReference>
<dbReference type="InterPro" id="IPR017972">
    <property type="entry name" value="Cyt_P450_CS"/>
</dbReference>
<evidence type="ECO:0000256" key="4">
    <source>
        <dbReference type="RuleBase" id="RU000461"/>
    </source>
</evidence>
<keyword evidence="3 4" id="KW-0349">Heme</keyword>
<gene>
    <name evidence="6" type="ORF">F8M41_004597</name>
</gene>